<accession>A0A1I7BZS0</accession>
<evidence type="ECO:0000313" key="2">
    <source>
        <dbReference type="Proteomes" id="UP000199165"/>
    </source>
</evidence>
<proteinExistence type="predicted"/>
<dbReference type="Proteomes" id="UP000199165">
    <property type="component" value="Unassembled WGS sequence"/>
</dbReference>
<dbReference type="STRING" id="995060.SAMN04487904_113118"/>
<dbReference type="EMBL" id="FPAT01000013">
    <property type="protein sequence ID" value="SFT92660.1"/>
    <property type="molecule type" value="Genomic_DNA"/>
</dbReference>
<protein>
    <submittedName>
        <fullName evidence="1">Uncharacterized protein</fullName>
    </submittedName>
</protein>
<gene>
    <name evidence="1" type="ORF">SAMN04487904_113118</name>
</gene>
<name>A0A1I7BZS0_9ACTN</name>
<dbReference type="AlphaFoldDB" id="A0A1I7BZS0"/>
<sequence>MPLYIAKHSLKKAVDRLGTSAASANLGDYLIFKRALQNRIAEARYSAQPAPETVVTGTRSSHYTTAINEFALWVIDIPPSDVDNPYFIPFGSTRDKTRGYRSAKFPSNGSSDTVSRWQQRSRAPLLSVPNTKPKEYYFANPKAHDLESFFMPSASSDSSENKPQILDSAIWWFRSTDLYTIFDHNPTDEEVTNKFIDDTGLNDNEIRALFSSDTPLVHLGYDPS</sequence>
<keyword evidence="2" id="KW-1185">Reference proteome</keyword>
<reference evidence="2" key="1">
    <citation type="submission" date="2016-10" db="EMBL/GenBank/DDBJ databases">
        <authorList>
            <person name="Varghese N."/>
            <person name="Submissions S."/>
        </authorList>
    </citation>
    <scope>NUCLEOTIDE SEQUENCE [LARGE SCALE GENOMIC DNA]</scope>
    <source>
        <strain evidence="2">DSM 45501</strain>
    </source>
</reference>
<organism evidence="1 2">
    <name type="scientific">Actinopolyspora righensis</name>
    <dbReference type="NCBI Taxonomy" id="995060"/>
    <lineage>
        <taxon>Bacteria</taxon>
        <taxon>Bacillati</taxon>
        <taxon>Actinomycetota</taxon>
        <taxon>Actinomycetes</taxon>
        <taxon>Actinopolysporales</taxon>
        <taxon>Actinopolysporaceae</taxon>
        <taxon>Actinopolyspora</taxon>
        <taxon>Actinopolyspora alba group</taxon>
    </lineage>
</organism>
<dbReference type="RefSeq" id="WP_139235273.1">
    <property type="nucleotide sequence ID" value="NZ_FPAT01000013.1"/>
</dbReference>
<evidence type="ECO:0000313" key="1">
    <source>
        <dbReference type="EMBL" id="SFT92660.1"/>
    </source>
</evidence>